<dbReference type="EMBL" id="JBHSWD010000003">
    <property type="protein sequence ID" value="MFC6593018.1"/>
    <property type="molecule type" value="Genomic_DNA"/>
</dbReference>
<protein>
    <submittedName>
        <fullName evidence="1">Uncharacterized protein</fullName>
    </submittedName>
</protein>
<accession>A0ABW1YHS3</accession>
<evidence type="ECO:0000313" key="1">
    <source>
        <dbReference type="EMBL" id="MFC6593018.1"/>
    </source>
</evidence>
<sequence>MTNPYELIAQQEEMDYGPERVALAEEAVRLADLSGDEEAGYDTRMALIDTVNMSGQSEKMFAPFAWCQDFAARHPDYASDYMLAWYHKWLLGAAHQLPQIPLRRIHELHASYAQYARRLGAGASSIPYLQMELAMHVGDHAAAARAYNVWQFAKGDMLSDCPACEAQTGAEYHLFMGDDAATIKQGQHILDKGLTCGHIPHLTYGTLLLPLLRSGKSELAAQYAAQGREMVAGDRDFLSTQAEHLEYLALTDPGAGVAWYERHLSWAEATREMRSKLDFHAAAALLFTRVEGETVRLTLPELVEGHAAGGIYPVAERLNYHREEALRLAALFDTRAGNDFATQQAERTFNAS</sequence>
<reference evidence="2" key="1">
    <citation type="journal article" date="2019" name="Int. J. Syst. Evol. Microbiol.">
        <title>The Global Catalogue of Microorganisms (GCM) 10K type strain sequencing project: providing services to taxonomists for standard genome sequencing and annotation.</title>
        <authorList>
            <consortium name="The Broad Institute Genomics Platform"/>
            <consortium name="The Broad Institute Genome Sequencing Center for Infectious Disease"/>
            <person name="Wu L."/>
            <person name="Ma J."/>
        </authorList>
    </citation>
    <scope>NUCLEOTIDE SEQUENCE [LARGE SCALE GENOMIC DNA]</scope>
    <source>
        <strain evidence="2">CGMCC 1.15772</strain>
    </source>
</reference>
<keyword evidence="2" id="KW-1185">Reference proteome</keyword>
<name>A0ABW1YHS3_9DEIO</name>
<proteinExistence type="predicted"/>
<evidence type="ECO:0000313" key="2">
    <source>
        <dbReference type="Proteomes" id="UP001596297"/>
    </source>
</evidence>
<comment type="caution">
    <text evidence="1">The sequence shown here is derived from an EMBL/GenBank/DDBJ whole genome shotgun (WGS) entry which is preliminary data.</text>
</comment>
<dbReference type="Proteomes" id="UP001596297">
    <property type="component" value="Unassembled WGS sequence"/>
</dbReference>
<gene>
    <name evidence="1" type="ORF">ACFP81_14065</name>
</gene>
<organism evidence="1 2">
    <name type="scientific">Deinococcus lacus</name>
    <dbReference type="NCBI Taxonomy" id="392561"/>
    <lineage>
        <taxon>Bacteria</taxon>
        <taxon>Thermotogati</taxon>
        <taxon>Deinococcota</taxon>
        <taxon>Deinococci</taxon>
        <taxon>Deinococcales</taxon>
        <taxon>Deinococcaceae</taxon>
        <taxon>Deinococcus</taxon>
    </lineage>
</organism>
<dbReference type="RefSeq" id="WP_380084137.1">
    <property type="nucleotide sequence ID" value="NZ_JBHSWD010000003.1"/>
</dbReference>